<keyword evidence="2" id="KW-0812">Transmembrane</keyword>
<gene>
    <name evidence="3" type="ORF">MON38_06910</name>
</gene>
<evidence type="ECO:0000313" key="3">
    <source>
        <dbReference type="EMBL" id="MCI1187145.1"/>
    </source>
</evidence>
<name>A0A9X1VHS1_9BACT</name>
<evidence type="ECO:0000313" key="4">
    <source>
        <dbReference type="Proteomes" id="UP001139193"/>
    </source>
</evidence>
<keyword evidence="2" id="KW-1134">Transmembrane beta strand</keyword>
<keyword evidence="4" id="KW-1185">Reference proteome</keyword>
<dbReference type="Pfam" id="PF02321">
    <property type="entry name" value="OEP"/>
    <property type="match status" value="2"/>
</dbReference>
<sequence length="483" mass="52025">MTLRLSPFLLLALLAGCVRPPSYAPPSLPTPAAWKNTADSLTAATPPAAVASSTPPTVDNPPAPGNWWMLFNDPGLNTLEQQATAQNFSLQAAVARVESARANVRVASSYRSPLVTVDPQVYRSRLSGLRPLPFPVATNNLGVVQSQYYIPINASYEFDVWGRIRSSIRAAEADAQVQEANRRTVLLSLTADAATYYFNIRGLDAQLLVLDTARLDRQRSLELTRARYQAGVDNEIAVHRAETELANVDASVVETRRQRLGLEASLATVLGVPASGFAVAPQPRPLAAPVVPASLPAALLARRPDLQQAERRLAAASARVDVAKLTRLPTVRLNGYLGPQSAQLGDIVRVADNYTYYVGGGVSIPVFNGGRNRANEQVARSEADALVADYRQAALVAFQEAETSQADVRQYQAQVAARQRAYRAARLASALTKERYRAGLTTYFEVVDADRQTLDAATLLTQAQSNLLGASVALVRALGGGWE</sequence>
<proteinExistence type="inferred from homology"/>
<accession>A0A9X1VHS1</accession>
<dbReference type="PANTHER" id="PTHR30203:SF33">
    <property type="entry name" value="BLR4455 PROTEIN"/>
    <property type="match status" value="1"/>
</dbReference>
<dbReference type="EMBL" id="JALBGC010000002">
    <property type="protein sequence ID" value="MCI1187145.1"/>
    <property type="molecule type" value="Genomic_DNA"/>
</dbReference>
<feature type="signal peptide" evidence="2">
    <location>
        <begin position="1"/>
        <end position="24"/>
    </location>
</feature>
<dbReference type="PROSITE" id="PS51257">
    <property type="entry name" value="PROKAR_LIPOPROTEIN"/>
    <property type="match status" value="1"/>
</dbReference>
<comment type="similarity">
    <text evidence="1 2">Belongs to the outer membrane factor (OMF) (TC 1.B.17) family.</text>
</comment>
<dbReference type="Gene3D" id="2.20.200.10">
    <property type="entry name" value="Outer membrane efflux proteins (OEP)"/>
    <property type="match status" value="1"/>
</dbReference>
<dbReference type="InterPro" id="IPR003423">
    <property type="entry name" value="OMP_efflux"/>
</dbReference>
<keyword evidence="2" id="KW-0564">Palmitate</keyword>
<dbReference type="AlphaFoldDB" id="A0A9X1VHS1"/>
<dbReference type="GO" id="GO:0005886">
    <property type="term" value="C:plasma membrane"/>
    <property type="evidence" value="ECO:0007669"/>
    <property type="project" value="UniProtKB-SubCell"/>
</dbReference>
<comment type="subcellular location">
    <subcellularLocation>
        <location evidence="2">Cell membrane</location>
        <topology evidence="2">Lipid-anchor</topology>
    </subcellularLocation>
</comment>
<reference evidence="3" key="1">
    <citation type="submission" date="2022-03" db="EMBL/GenBank/DDBJ databases">
        <title>Bacterial whole genome sequence for Hymenobacter sp. DH14.</title>
        <authorList>
            <person name="Le V."/>
        </authorList>
    </citation>
    <scope>NUCLEOTIDE SEQUENCE</scope>
    <source>
        <strain evidence="3">DH14</strain>
    </source>
</reference>
<keyword evidence="2" id="KW-0732">Signal</keyword>
<dbReference type="PANTHER" id="PTHR30203">
    <property type="entry name" value="OUTER MEMBRANE CATION EFFLUX PROTEIN"/>
    <property type="match status" value="1"/>
</dbReference>
<evidence type="ECO:0000256" key="2">
    <source>
        <dbReference type="RuleBase" id="RU362097"/>
    </source>
</evidence>
<dbReference type="SUPFAM" id="SSF56954">
    <property type="entry name" value="Outer membrane efflux proteins (OEP)"/>
    <property type="match status" value="1"/>
</dbReference>
<protein>
    <submittedName>
        <fullName evidence="3">Efflux transporter outer membrane subunit</fullName>
    </submittedName>
</protein>
<dbReference type="Proteomes" id="UP001139193">
    <property type="component" value="Unassembled WGS sequence"/>
</dbReference>
<evidence type="ECO:0000256" key="1">
    <source>
        <dbReference type="ARBA" id="ARBA00007613"/>
    </source>
</evidence>
<keyword evidence="2" id="KW-0449">Lipoprotein</keyword>
<feature type="chain" id="PRO_5041012680" evidence="2">
    <location>
        <begin position="25"/>
        <end position="483"/>
    </location>
</feature>
<dbReference type="NCBIfam" id="TIGR01845">
    <property type="entry name" value="outer_NodT"/>
    <property type="match status" value="1"/>
</dbReference>
<comment type="caution">
    <text evidence="3">The sequence shown here is derived from an EMBL/GenBank/DDBJ whole genome shotgun (WGS) entry which is preliminary data.</text>
</comment>
<dbReference type="Gene3D" id="1.20.1600.10">
    <property type="entry name" value="Outer membrane efflux proteins (OEP)"/>
    <property type="match status" value="1"/>
</dbReference>
<dbReference type="InterPro" id="IPR010131">
    <property type="entry name" value="MdtP/NodT-like"/>
</dbReference>
<dbReference type="RefSeq" id="WP_241935426.1">
    <property type="nucleotide sequence ID" value="NZ_JALBGC010000002.1"/>
</dbReference>
<organism evidence="3 4">
    <name type="scientific">Hymenobacter cyanobacteriorum</name>
    <dbReference type="NCBI Taxonomy" id="2926463"/>
    <lineage>
        <taxon>Bacteria</taxon>
        <taxon>Pseudomonadati</taxon>
        <taxon>Bacteroidota</taxon>
        <taxon>Cytophagia</taxon>
        <taxon>Cytophagales</taxon>
        <taxon>Hymenobacteraceae</taxon>
        <taxon>Hymenobacter</taxon>
    </lineage>
</organism>
<dbReference type="GO" id="GO:0015562">
    <property type="term" value="F:efflux transmembrane transporter activity"/>
    <property type="evidence" value="ECO:0007669"/>
    <property type="project" value="InterPro"/>
</dbReference>
<keyword evidence="2" id="KW-0472">Membrane</keyword>